<dbReference type="AlphaFoldDB" id="A0A2S3X884"/>
<dbReference type="EMBL" id="MINH01000016">
    <property type="protein sequence ID" value="POG11824.1"/>
    <property type="molecule type" value="Genomic_DNA"/>
</dbReference>
<evidence type="ECO:0000313" key="2">
    <source>
        <dbReference type="Proteomes" id="UP000237230"/>
    </source>
</evidence>
<reference evidence="1 2" key="2">
    <citation type="submission" date="2018-03" db="EMBL/GenBank/DDBJ databases">
        <title>Draft genome of Pseudomonas putida strain KH-21-114.</title>
        <authorList>
            <person name="Yoshizawa S."/>
            <person name="Khan N.H."/>
            <person name="Nishimura M."/>
            <person name="Chiura H.X."/>
            <person name="Ogura Y."/>
            <person name="Hayashi T."/>
            <person name="Kogure K."/>
        </authorList>
    </citation>
    <scope>NUCLEOTIDE SEQUENCE [LARGE SCALE GENOMIC DNA]</scope>
    <source>
        <strain evidence="1 2">KH-21-114</strain>
    </source>
</reference>
<organism evidence="1 2">
    <name type="scientific">Pseudomonas putida</name>
    <name type="common">Arthrobacter siderocapsulatus</name>
    <dbReference type="NCBI Taxonomy" id="303"/>
    <lineage>
        <taxon>Bacteria</taxon>
        <taxon>Pseudomonadati</taxon>
        <taxon>Pseudomonadota</taxon>
        <taxon>Gammaproteobacteria</taxon>
        <taxon>Pseudomonadales</taxon>
        <taxon>Pseudomonadaceae</taxon>
        <taxon>Pseudomonas</taxon>
    </lineage>
</organism>
<reference evidence="1 2" key="1">
    <citation type="submission" date="2016-08" db="EMBL/GenBank/DDBJ databases">
        <authorList>
            <person name="Seilhamer J.J."/>
        </authorList>
    </citation>
    <scope>NUCLEOTIDE SEQUENCE [LARGE SCALE GENOMIC DNA]</scope>
    <source>
        <strain evidence="1 2">KH-21-114</strain>
    </source>
</reference>
<comment type="caution">
    <text evidence="1">The sequence shown here is derived from an EMBL/GenBank/DDBJ whole genome shotgun (WGS) entry which is preliminary data.</text>
</comment>
<proteinExistence type="predicted"/>
<gene>
    <name evidence="1" type="ORF">BGP84_00670</name>
</gene>
<name>A0A2S3X884_PSEPU</name>
<dbReference type="OrthoDB" id="6959345at2"/>
<evidence type="ECO:0000313" key="1">
    <source>
        <dbReference type="EMBL" id="POG11824.1"/>
    </source>
</evidence>
<dbReference type="Proteomes" id="UP000237230">
    <property type="component" value="Unassembled WGS sequence"/>
</dbReference>
<protein>
    <submittedName>
        <fullName evidence="1">Uncharacterized protein</fullName>
    </submittedName>
</protein>
<sequence>MIDTSTYTPATRTRKGMQPMFRPAMSFICDICGNARVKGNHNRCSKVRQTAGFIISRRATA</sequence>
<accession>A0A2S3X884</accession>